<comment type="caution">
    <text evidence="2">The sequence shown here is derived from an EMBL/GenBank/DDBJ whole genome shotgun (WGS) entry which is preliminary data.</text>
</comment>
<dbReference type="Pfam" id="PF14209">
    <property type="entry name" value="DUF4321"/>
    <property type="match status" value="1"/>
</dbReference>
<reference evidence="2" key="1">
    <citation type="submission" date="2023-12" db="EMBL/GenBank/DDBJ databases">
        <title>Fervidustalea candida gen. nov., sp. nov., a novel member of the family Paenibacillaceae isolated from a geothermal area.</title>
        <authorList>
            <person name="Li W.-J."/>
            <person name="Jiao J.-Y."/>
            <person name="Chen Y."/>
        </authorList>
    </citation>
    <scope>NUCLEOTIDE SEQUENCE</scope>
    <source>
        <strain evidence="2">SYSU GA230002</strain>
    </source>
</reference>
<proteinExistence type="predicted"/>
<dbReference type="InterPro" id="IPR025470">
    <property type="entry name" value="DUF4321"/>
</dbReference>
<protein>
    <submittedName>
        <fullName evidence="2">DUF4321 domain-containing protein</fullName>
    </submittedName>
</protein>
<keyword evidence="1" id="KW-0472">Membrane</keyword>
<evidence type="ECO:0000313" key="2">
    <source>
        <dbReference type="EMBL" id="MEB3100381.1"/>
    </source>
</evidence>
<dbReference type="RefSeq" id="WP_371752494.1">
    <property type="nucleotide sequence ID" value="NZ_JAYJLD010000002.1"/>
</dbReference>
<organism evidence="2 3">
    <name type="scientific">Ferviditalea candida</name>
    <dbReference type="NCBI Taxonomy" id="3108399"/>
    <lineage>
        <taxon>Bacteria</taxon>
        <taxon>Bacillati</taxon>
        <taxon>Bacillota</taxon>
        <taxon>Bacilli</taxon>
        <taxon>Bacillales</taxon>
        <taxon>Paenibacillaceae</taxon>
        <taxon>Ferviditalea</taxon>
    </lineage>
</organism>
<dbReference type="Proteomes" id="UP001310386">
    <property type="component" value="Unassembled WGS sequence"/>
</dbReference>
<accession>A0ABU5ZFB3</accession>
<dbReference type="EMBL" id="JAYJLD010000002">
    <property type="protein sequence ID" value="MEB3100381.1"/>
    <property type="molecule type" value="Genomic_DNA"/>
</dbReference>
<keyword evidence="1" id="KW-1133">Transmembrane helix</keyword>
<gene>
    <name evidence="2" type="ORF">VF724_01740</name>
</gene>
<feature type="transmembrane region" description="Helical" evidence="1">
    <location>
        <begin position="56"/>
        <end position="77"/>
    </location>
</feature>
<keyword evidence="3" id="KW-1185">Reference proteome</keyword>
<sequence>MKKSRLLLVILLLIGLLAGSLANHLLSPVKAVVFLTKTTTVAWHPKADLDFLQYDFYIQVKLSLLSLIGVLAAIWLYRRM</sequence>
<keyword evidence="1" id="KW-0812">Transmembrane</keyword>
<name>A0ABU5ZFB3_9BACL</name>
<evidence type="ECO:0000256" key="1">
    <source>
        <dbReference type="SAM" id="Phobius"/>
    </source>
</evidence>
<evidence type="ECO:0000313" key="3">
    <source>
        <dbReference type="Proteomes" id="UP001310386"/>
    </source>
</evidence>